<feature type="non-terminal residue" evidence="1">
    <location>
        <position position="1"/>
    </location>
</feature>
<proteinExistence type="predicted"/>
<name>A0A0M0L0L5_9EUKA</name>
<comment type="caution">
    <text evidence="1">The sequence shown here is derived from an EMBL/GenBank/DDBJ whole genome shotgun (WGS) entry which is preliminary data.</text>
</comment>
<organism evidence="1 2">
    <name type="scientific">Chrysochromulina tobinii</name>
    <dbReference type="NCBI Taxonomy" id="1460289"/>
    <lineage>
        <taxon>Eukaryota</taxon>
        <taxon>Haptista</taxon>
        <taxon>Haptophyta</taxon>
        <taxon>Prymnesiophyceae</taxon>
        <taxon>Prymnesiales</taxon>
        <taxon>Chrysochromulinaceae</taxon>
        <taxon>Chrysochromulina</taxon>
    </lineage>
</organism>
<sequence>WSHCPLACQATWSYVFRRGGCTGSDPGLTRGMATLNRVCVSAVRVARREHENEASVSRVRGVALHVFELLCSLYVLVCCE</sequence>
<dbReference type="EMBL" id="JWZX01000564">
    <property type="protein sequence ID" value="KOO44193.1"/>
    <property type="molecule type" value="Genomic_DNA"/>
</dbReference>
<evidence type="ECO:0000313" key="1">
    <source>
        <dbReference type="EMBL" id="KOO44193.1"/>
    </source>
</evidence>
<protein>
    <submittedName>
        <fullName evidence="1">Uncharacterized protein</fullName>
    </submittedName>
</protein>
<evidence type="ECO:0000313" key="2">
    <source>
        <dbReference type="Proteomes" id="UP000037460"/>
    </source>
</evidence>
<dbReference type="Proteomes" id="UP000037460">
    <property type="component" value="Unassembled WGS sequence"/>
</dbReference>
<keyword evidence="2" id="KW-1185">Reference proteome</keyword>
<accession>A0A0M0L0L5</accession>
<dbReference type="AlphaFoldDB" id="A0A0M0L0L5"/>
<gene>
    <name evidence="1" type="ORF">Ctob_016068</name>
</gene>
<reference evidence="2" key="1">
    <citation type="journal article" date="2015" name="PLoS Genet.">
        <title>Genome Sequence and Transcriptome Analyses of Chrysochromulina tobin: Metabolic Tools for Enhanced Algal Fitness in the Prominent Order Prymnesiales (Haptophyceae).</title>
        <authorList>
            <person name="Hovde B.T."/>
            <person name="Deodato C.R."/>
            <person name="Hunsperger H.M."/>
            <person name="Ryken S.A."/>
            <person name="Yost W."/>
            <person name="Jha R.K."/>
            <person name="Patterson J."/>
            <person name="Monnat R.J. Jr."/>
            <person name="Barlow S.B."/>
            <person name="Starkenburg S.R."/>
            <person name="Cattolico R.A."/>
        </authorList>
    </citation>
    <scope>NUCLEOTIDE SEQUENCE</scope>
    <source>
        <strain evidence="2">CCMP291</strain>
    </source>
</reference>